<organism evidence="2 3">
    <name type="scientific">Pseudomonas fluorescens</name>
    <dbReference type="NCBI Taxonomy" id="294"/>
    <lineage>
        <taxon>Bacteria</taxon>
        <taxon>Pseudomonadati</taxon>
        <taxon>Pseudomonadota</taxon>
        <taxon>Gammaproteobacteria</taxon>
        <taxon>Pseudomonadales</taxon>
        <taxon>Pseudomonadaceae</taxon>
        <taxon>Pseudomonas</taxon>
    </lineage>
</organism>
<dbReference type="Pfam" id="PF16778">
    <property type="entry name" value="Phage_tail_APC"/>
    <property type="match status" value="1"/>
</dbReference>
<dbReference type="EMBL" id="CABVIB010000026">
    <property type="protein sequence ID" value="VVO23487.1"/>
    <property type="molecule type" value="Genomic_DNA"/>
</dbReference>
<sequence length="137" mass="16289">MKRFYSQTTGCTYLHGFHTQMPDDAKPVDDERYQVVLANPVPCKVRGHDAEGLPILIDPPFEDLTATERSWRNCEILRVQWIRDRHRDEQELSRQTSITLPQFSQLLEYMQSLRDWPEHQDFPVEHSRPVQPDWITE</sequence>
<dbReference type="Proteomes" id="UP000326018">
    <property type="component" value="Unassembled WGS sequence"/>
</dbReference>
<protein>
    <recommendedName>
        <fullName evidence="1">Phage tail assembly chaperone-like domain-containing protein</fullName>
    </recommendedName>
</protein>
<evidence type="ECO:0000313" key="2">
    <source>
        <dbReference type="EMBL" id="VVO23487.1"/>
    </source>
</evidence>
<name>A0A5E7EAX1_PSEFL</name>
<dbReference type="AlphaFoldDB" id="A0A5E7EAX1"/>
<reference evidence="2 3" key="1">
    <citation type="submission" date="2019-09" db="EMBL/GenBank/DDBJ databases">
        <authorList>
            <person name="Chandra G."/>
            <person name="Truman W A."/>
        </authorList>
    </citation>
    <scope>NUCLEOTIDE SEQUENCE [LARGE SCALE GENOMIC DNA]</scope>
    <source>
        <strain evidence="2">PS712</strain>
    </source>
</reference>
<dbReference type="OrthoDB" id="6465464at2"/>
<evidence type="ECO:0000259" key="1">
    <source>
        <dbReference type="Pfam" id="PF16778"/>
    </source>
</evidence>
<dbReference type="RefSeq" id="WP_150704268.1">
    <property type="nucleotide sequence ID" value="NZ_CABVIB010000026.1"/>
</dbReference>
<accession>A0A5E7EAX1</accession>
<gene>
    <name evidence="2" type="ORF">PS712_04425</name>
</gene>
<feature type="domain" description="Phage tail assembly chaperone-like" evidence="1">
    <location>
        <begin position="66"/>
        <end position="133"/>
    </location>
</feature>
<proteinExistence type="predicted"/>
<evidence type="ECO:0000313" key="3">
    <source>
        <dbReference type="Proteomes" id="UP000326018"/>
    </source>
</evidence>
<dbReference type="InterPro" id="IPR031893">
    <property type="entry name" value="Phage_tail_APC"/>
</dbReference>